<proteinExistence type="predicted"/>
<evidence type="ECO:0000313" key="2">
    <source>
        <dbReference type="EMBL" id="MFD0766000.1"/>
    </source>
</evidence>
<keyword evidence="1" id="KW-0472">Membrane</keyword>
<accession>A0ABW2ZIE2</accession>
<feature type="transmembrane region" description="Helical" evidence="1">
    <location>
        <begin position="218"/>
        <end position="238"/>
    </location>
</feature>
<comment type="caution">
    <text evidence="2">The sequence shown here is derived from an EMBL/GenBank/DDBJ whole genome shotgun (WGS) entry which is preliminary data.</text>
</comment>
<evidence type="ECO:0000313" key="3">
    <source>
        <dbReference type="Proteomes" id="UP001597073"/>
    </source>
</evidence>
<name>A0ABW2ZIE2_9SPHI</name>
<gene>
    <name evidence="2" type="ORF">ACFQZI_14145</name>
</gene>
<sequence>MKTLNDHYILYDAECPMCKMYTNVFVQTGMLDANGREAYQHINAAACPMVDRQRAANEIALVNRQTGEVTYGIKSLFKIIGNAAPVFKPLFTFAPFVWFMSKVYAFISYNRRVIIPAACDRSGIQPTFKLKYHIAYLVFTWAVTSYILTFYAGLLQGIMPVGNLYREALICGGQIIFQGMVISIIAKDKKWDYLGNMMTISFAGGLLLLLMLPAAKVMGAHPVSYAGYFIAVAGLMFLEHIRRSKLLNIGWALTITWSIYRAAILAVILFL</sequence>
<protein>
    <submittedName>
        <fullName evidence="2">DCC1-like thiol-disulfide oxidoreductase family protein</fullName>
    </submittedName>
</protein>
<keyword evidence="3" id="KW-1185">Reference proteome</keyword>
<dbReference type="RefSeq" id="WP_377143507.1">
    <property type="nucleotide sequence ID" value="NZ_JBHTIA010000009.1"/>
</dbReference>
<feature type="transmembrane region" description="Helical" evidence="1">
    <location>
        <begin position="250"/>
        <end position="270"/>
    </location>
</feature>
<feature type="transmembrane region" description="Helical" evidence="1">
    <location>
        <begin position="134"/>
        <end position="158"/>
    </location>
</feature>
<dbReference type="Proteomes" id="UP001597073">
    <property type="component" value="Unassembled WGS sequence"/>
</dbReference>
<dbReference type="EMBL" id="JBHTIA010000009">
    <property type="protein sequence ID" value="MFD0766000.1"/>
    <property type="molecule type" value="Genomic_DNA"/>
</dbReference>
<reference evidence="3" key="1">
    <citation type="journal article" date="2019" name="Int. J. Syst. Evol. Microbiol.">
        <title>The Global Catalogue of Microorganisms (GCM) 10K type strain sequencing project: providing services to taxonomists for standard genome sequencing and annotation.</title>
        <authorList>
            <consortium name="The Broad Institute Genomics Platform"/>
            <consortium name="The Broad Institute Genome Sequencing Center for Infectious Disease"/>
            <person name="Wu L."/>
            <person name="Ma J."/>
        </authorList>
    </citation>
    <scope>NUCLEOTIDE SEQUENCE [LARGE SCALE GENOMIC DNA]</scope>
    <source>
        <strain evidence="3">CCUG 60742</strain>
    </source>
</reference>
<dbReference type="Pfam" id="PF04134">
    <property type="entry name" value="DCC1-like"/>
    <property type="match status" value="1"/>
</dbReference>
<feature type="transmembrane region" description="Helical" evidence="1">
    <location>
        <begin position="193"/>
        <end position="212"/>
    </location>
</feature>
<keyword evidence="1" id="KW-0812">Transmembrane</keyword>
<organism evidence="2 3">
    <name type="scientific">Mucilaginibacter lutimaris</name>
    <dbReference type="NCBI Taxonomy" id="931629"/>
    <lineage>
        <taxon>Bacteria</taxon>
        <taxon>Pseudomonadati</taxon>
        <taxon>Bacteroidota</taxon>
        <taxon>Sphingobacteriia</taxon>
        <taxon>Sphingobacteriales</taxon>
        <taxon>Sphingobacteriaceae</taxon>
        <taxon>Mucilaginibacter</taxon>
    </lineage>
</organism>
<keyword evidence="1" id="KW-1133">Transmembrane helix</keyword>
<evidence type="ECO:0000256" key="1">
    <source>
        <dbReference type="SAM" id="Phobius"/>
    </source>
</evidence>
<dbReference type="InterPro" id="IPR007263">
    <property type="entry name" value="DCC1-like"/>
</dbReference>
<feature type="transmembrane region" description="Helical" evidence="1">
    <location>
        <begin position="164"/>
        <end position="186"/>
    </location>
</feature>